<dbReference type="SUPFAM" id="SSF55469">
    <property type="entry name" value="FMN-dependent nitroreductase-like"/>
    <property type="match status" value="1"/>
</dbReference>
<reference evidence="4" key="1">
    <citation type="journal article" date="2021" name="PeerJ">
        <title>Extensive microbial diversity within the chicken gut microbiome revealed by metagenomics and culture.</title>
        <authorList>
            <person name="Gilroy R."/>
            <person name="Ravi A."/>
            <person name="Getino M."/>
            <person name="Pursley I."/>
            <person name="Horton D.L."/>
            <person name="Alikhan N.F."/>
            <person name="Baker D."/>
            <person name="Gharbi K."/>
            <person name="Hall N."/>
            <person name="Watson M."/>
            <person name="Adriaenssens E.M."/>
            <person name="Foster-Nyarko E."/>
            <person name="Jarju S."/>
            <person name="Secka A."/>
            <person name="Antonio M."/>
            <person name="Oren A."/>
            <person name="Chaudhuri R.R."/>
            <person name="La Ragione R."/>
            <person name="Hildebrand F."/>
            <person name="Pallen M.J."/>
        </authorList>
    </citation>
    <scope>NUCLEOTIDE SEQUENCE</scope>
    <source>
        <strain evidence="4">CHK174-6876</strain>
    </source>
</reference>
<keyword evidence="2" id="KW-0560">Oxidoreductase</keyword>
<dbReference type="PANTHER" id="PTHR43673">
    <property type="entry name" value="NAD(P)H NITROREDUCTASE YDGI-RELATED"/>
    <property type="match status" value="1"/>
</dbReference>
<evidence type="ECO:0000256" key="1">
    <source>
        <dbReference type="ARBA" id="ARBA00007118"/>
    </source>
</evidence>
<evidence type="ECO:0000256" key="2">
    <source>
        <dbReference type="ARBA" id="ARBA00023002"/>
    </source>
</evidence>
<protein>
    <submittedName>
        <fullName evidence="4">Nitroreductase</fullName>
    </submittedName>
</protein>
<dbReference type="InterPro" id="IPR029479">
    <property type="entry name" value="Nitroreductase"/>
</dbReference>
<comment type="caution">
    <text evidence="4">The sequence shown here is derived from an EMBL/GenBank/DDBJ whole genome shotgun (WGS) entry which is preliminary data.</text>
</comment>
<evidence type="ECO:0000313" key="4">
    <source>
        <dbReference type="EMBL" id="HJE96127.1"/>
    </source>
</evidence>
<dbReference type="InterPro" id="IPR000415">
    <property type="entry name" value="Nitroreductase-like"/>
</dbReference>
<feature type="domain" description="Nitroreductase" evidence="3">
    <location>
        <begin position="7"/>
        <end position="192"/>
    </location>
</feature>
<evidence type="ECO:0000259" key="3">
    <source>
        <dbReference type="Pfam" id="PF00881"/>
    </source>
</evidence>
<dbReference type="Pfam" id="PF00881">
    <property type="entry name" value="Nitroreductase"/>
    <property type="match status" value="1"/>
</dbReference>
<dbReference type="CDD" id="cd02136">
    <property type="entry name" value="PnbA_NfnB-like"/>
    <property type="match status" value="1"/>
</dbReference>
<comment type="similarity">
    <text evidence="1">Belongs to the nitroreductase family.</text>
</comment>
<dbReference type="PANTHER" id="PTHR43673:SF10">
    <property type="entry name" value="NADH DEHYDROGENASE_NAD(P)H NITROREDUCTASE XCC3605-RELATED"/>
    <property type="match status" value="1"/>
</dbReference>
<accession>A0A921JZW7</accession>
<reference evidence="4" key="2">
    <citation type="submission" date="2021-09" db="EMBL/GenBank/DDBJ databases">
        <authorList>
            <person name="Gilroy R."/>
        </authorList>
    </citation>
    <scope>NUCLEOTIDE SEQUENCE</scope>
    <source>
        <strain evidence="4">CHK174-6876</strain>
    </source>
</reference>
<gene>
    <name evidence="4" type="ORF">K8V00_00775</name>
</gene>
<proteinExistence type="inferred from homology"/>
<evidence type="ECO:0000313" key="5">
    <source>
        <dbReference type="Proteomes" id="UP000707535"/>
    </source>
</evidence>
<organism evidence="4 5">
    <name type="scientific">Ligilactobacillus acidipiscis</name>
    <dbReference type="NCBI Taxonomy" id="89059"/>
    <lineage>
        <taxon>Bacteria</taxon>
        <taxon>Bacillati</taxon>
        <taxon>Bacillota</taxon>
        <taxon>Bacilli</taxon>
        <taxon>Lactobacillales</taxon>
        <taxon>Lactobacillaceae</taxon>
        <taxon>Ligilactobacillus</taxon>
    </lineage>
</organism>
<dbReference type="AlphaFoldDB" id="A0A921JZW7"/>
<dbReference type="EMBL" id="DYXG01000009">
    <property type="protein sequence ID" value="HJE96127.1"/>
    <property type="molecule type" value="Genomic_DNA"/>
</dbReference>
<dbReference type="Proteomes" id="UP000707535">
    <property type="component" value="Unassembled WGS sequence"/>
</dbReference>
<name>A0A921JZW7_9LACO</name>
<dbReference type="GO" id="GO:0016491">
    <property type="term" value="F:oxidoreductase activity"/>
    <property type="evidence" value="ECO:0007669"/>
    <property type="project" value="UniProtKB-KW"/>
</dbReference>
<dbReference type="Gene3D" id="3.40.109.10">
    <property type="entry name" value="NADH Oxidase"/>
    <property type="match status" value="1"/>
</dbReference>
<sequence length="217" mass="25038">METKQAILSRKSTRHFTDQKIKQEDLIDIVKTAQQAPSWVNAQPEHIYIATGQTLESIRKKHKQALQENTKSVSDLKTVPNSKWPDLGQKNMDQWFQDIEKLVGNDWNELFTFEQEELYNAQAIVYLTLPKNYSLWSLYDLGAFGEALMVAAQDKEIGSLPAYQFISYPDILRQELAITDDNDIIMGIGLGYRDEKARINNIRGRRMDTNKILTIKD</sequence>